<name>L9KAJ4_TUPCH</name>
<dbReference type="InParanoid" id="L9KAJ4"/>
<dbReference type="GO" id="GO:0015421">
    <property type="term" value="F:ABC-type oligopeptide transporter activity"/>
    <property type="evidence" value="ECO:0007669"/>
    <property type="project" value="TreeGrafter"/>
</dbReference>
<evidence type="ECO:0000256" key="8">
    <source>
        <dbReference type="ARBA" id="ARBA00022989"/>
    </source>
</evidence>
<gene>
    <name evidence="13" type="ORF">TREES_T100019536</name>
</gene>
<dbReference type="GO" id="GO:0090374">
    <property type="term" value="P:oligopeptide export from mitochondrion"/>
    <property type="evidence" value="ECO:0007669"/>
    <property type="project" value="TreeGrafter"/>
</dbReference>
<proteinExistence type="inferred from homology"/>
<dbReference type="STRING" id="246437.L9KAJ4"/>
<dbReference type="PANTHER" id="PTHR43394:SF28">
    <property type="entry name" value="ATP-BINDING CASSETTE SUBFAMILY B MEMBER 1"/>
    <property type="match status" value="1"/>
</dbReference>
<keyword evidence="3" id="KW-0813">Transport</keyword>
<evidence type="ECO:0000259" key="12">
    <source>
        <dbReference type="PROSITE" id="PS50929"/>
    </source>
</evidence>
<dbReference type="Gene3D" id="1.20.1560.10">
    <property type="entry name" value="ABC transporter type 1, transmembrane domain"/>
    <property type="match status" value="1"/>
</dbReference>
<dbReference type="EMBL" id="KB320892">
    <property type="protein sequence ID" value="ELW59716.1"/>
    <property type="molecule type" value="Genomic_DNA"/>
</dbReference>
<keyword evidence="4" id="KW-0597">Phosphoprotein</keyword>
<dbReference type="InterPro" id="IPR039421">
    <property type="entry name" value="Type_1_exporter"/>
</dbReference>
<dbReference type="AlphaFoldDB" id="L9KAJ4"/>
<dbReference type="Pfam" id="PF00664">
    <property type="entry name" value="ABC_membrane"/>
    <property type="match status" value="1"/>
</dbReference>
<feature type="domain" description="ABC transmembrane type-1" evidence="12">
    <location>
        <begin position="28"/>
        <end position="189"/>
    </location>
</feature>
<dbReference type="InterPro" id="IPR036640">
    <property type="entry name" value="ABC1_TM_sf"/>
</dbReference>
<dbReference type="InterPro" id="IPR027417">
    <property type="entry name" value="P-loop_NTPase"/>
</dbReference>
<evidence type="ECO:0000256" key="7">
    <source>
        <dbReference type="ARBA" id="ARBA00022967"/>
    </source>
</evidence>
<dbReference type="PANTHER" id="PTHR43394">
    <property type="entry name" value="ATP-DEPENDENT PERMEASE MDL1, MITOCHONDRIAL"/>
    <property type="match status" value="1"/>
</dbReference>
<feature type="transmembrane region" description="Helical" evidence="11">
    <location>
        <begin position="29"/>
        <end position="54"/>
    </location>
</feature>
<keyword evidence="10" id="KW-0325">Glycoprotein</keyword>
<dbReference type="GO" id="GO:0005524">
    <property type="term" value="F:ATP binding"/>
    <property type="evidence" value="ECO:0007669"/>
    <property type="project" value="InterPro"/>
</dbReference>
<dbReference type="PROSITE" id="PS50929">
    <property type="entry name" value="ABC_TM1F"/>
    <property type="match status" value="1"/>
</dbReference>
<dbReference type="eggNOG" id="KOG0055">
    <property type="taxonomic scope" value="Eukaryota"/>
</dbReference>
<evidence type="ECO:0000256" key="3">
    <source>
        <dbReference type="ARBA" id="ARBA00022448"/>
    </source>
</evidence>
<keyword evidence="8 11" id="KW-1133">Transmembrane helix</keyword>
<keyword evidence="7" id="KW-1278">Translocase</keyword>
<evidence type="ECO:0000256" key="4">
    <source>
        <dbReference type="ARBA" id="ARBA00022553"/>
    </source>
</evidence>
<accession>L9KAJ4</accession>
<dbReference type="InterPro" id="IPR011527">
    <property type="entry name" value="ABC1_TM_dom"/>
</dbReference>
<dbReference type="GO" id="GO:0005743">
    <property type="term" value="C:mitochondrial inner membrane"/>
    <property type="evidence" value="ECO:0007669"/>
    <property type="project" value="TreeGrafter"/>
</dbReference>
<evidence type="ECO:0000256" key="6">
    <source>
        <dbReference type="ARBA" id="ARBA00022737"/>
    </source>
</evidence>
<keyword evidence="6" id="KW-0677">Repeat</keyword>
<organism evidence="13 14">
    <name type="scientific">Tupaia chinensis</name>
    <name type="common">Chinese tree shrew</name>
    <name type="synonym">Tupaia belangeri chinensis</name>
    <dbReference type="NCBI Taxonomy" id="246437"/>
    <lineage>
        <taxon>Eukaryota</taxon>
        <taxon>Metazoa</taxon>
        <taxon>Chordata</taxon>
        <taxon>Craniata</taxon>
        <taxon>Vertebrata</taxon>
        <taxon>Euteleostomi</taxon>
        <taxon>Mammalia</taxon>
        <taxon>Eutheria</taxon>
        <taxon>Euarchontoglires</taxon>
        <taxon>Scandentia</taxon>
        <taxon>Tupaiidae</taxon>
        <taxon>Tupaia</taxon>
    </lineage>
</organism>
<evidence type="ECO:0000313" key="13">
    <source>
        <dbReference type="EMBL" id="ELW59716.1"/>
    </source>
</evidence>
<evidence type="ECO:0000256" key="10">
    <source>
        <dbReference type="ARBA" id="ARBA00023180"/>
    </source>
</evidence>
<evidence type="ECO:0000256" key="9">
    <source>
        <dbReference type="ARBA" id="ARBA00023136"/>
    </source>
</evidence>
<feature type="transmembrane region" description="Helical" evidence="11">
    <location>
        <begin position="104"/>
        <end position="123"/>
    </location>
</feature>
<dbReference type="Gene3D" id="3.40.50.300">
    <property type="entry name" value="P-loop containing nucleotide triphosphate hydrolases"/>
    <property type="match status" value="1"/>
</dbReference>
<evidence type="ECO:0000256" key="11">
    <source>
        <dbReference type="SAM" id="Phobius"/>
    </source>
</evidence>
<evidence type="ECO:0000256" key="1">
    <source>
        <dbReference type="ARBA" id="ARBA00004141"/>
    </source>
</evidence>
<protein>
    <submittedName>
        <fullName evidence="13">Multidrug resistance protein 3</fullName>
    </submittedName>
</protein>
<dbReference type="SUPFAM" id="SSF52540">
    <property type="entry name" value="P-loop containing nucleoside triphosphate hydrolases"/>
    <property type="match status" value="1"/>
</dbReference>
<dbReference type="Proteomes" id="UP000011518">
    <property type="component" value="Unassembled WGS sequence"/>
</dbReference>
<keyword evidence="14" id="KW-1185">Reference proteome</keyword>
<reference evidence="14" key="2">
    <citation type="journal article" date="2013" name="Nat. Commun.">
        <title>Genome of the Chinese tree shrew.</title>
        <authorList>
            <person name="Fan Y."/>
            <person name="Huang Z.Y."/>
            <person name="Cao C.C."/>
            <person name="Chen C.S."/>
            <person name="Chen Y.X."/>
            <person name="Fan D.D."/>
            <person name="He J."/>
            <person name="Hou H.L."/>
            <person name="Hu L."/>
            <person name="Hu X.T."/>
            <person name="Jiang X.T."/>
            <person name="Lai R."/>
            <person name="Lang Y.S."/>
            <person name="Liang B."/>
            <person name="Liao S.G."/>
            <person name="Mu D."/>
            <person name="Ma Y.Y."/>
            <person name="Niu Y.Y."/>
            <person name="Sun X.Q."/>
            <person name="Xia J.Q."/>
            <person name="Xiao J."/>
            <person name="Xiong Z.Q."/>
            <person name="Xu L."/>
            <person name="Yang L."/>
            <person name="Zhang Y."/>
            <person name="Zhao W."/>
            <person name="Zhao X.D."/>
            <person name="Zheng Y.T."/>
            <person name="Zhou J.M."/>
            <person name="Zhu Y.B."/>
            <person name="Zhang G.J."/>
            <person name="Wang J."/>
            <person name="Yao Y.G."/>
        </authorList>
    </citation>
    <scope>NUCLEOTIDE SEQUENCE [LARGE SCALE GENOMIC DNA]</scope>
</reference>
<comment type="similarity">
    <text evidence="2">Belongs to the ABC transporter superfamily. ABCB family. Multidrug resistance exporter (TC 3.A.1.201) subfamily.</text>
</comment>
<sequence length="269" mass="29657">MDLEAARNGTAGRPRRAEGDFELGSSRYAYYYSGLGAGVLVAAYIQVSFWTLAAGRQIKKIRQKFFHAILRQEIGWFDINDIAELNTRLSDDISKISEGIGDKVGMFFQAVATFFAGFTVGFIRGWKLTLVIMVISPILGLSAAVWAKILSTFSDKELAAYAKAGAVAEEALGAIRTVIAFGGQNKELESPHNDPINIDGQDIRTLNVRYLREMIGVVSQEPVLFSTTIAENIRYGRGNVTMDEIKKAVKEANAYDFIMKLPQVKGLIM</sequence>
<evidence type="ECO:0000256" key="2">
    <source>
        <dbReference type="ARBA" id="ARBA00007577"/>
    </source>
</evidence>
<comment type="subcellular location">
    <subcellularLocation>
        <location evidence="1">Membrane</location>
        <topology evidence="1">Multi-pass membrane protein</topology>
    </subcellularLocation>
</comment>
<feature type="transmembrane region" description="Helical" evidence="11">
    <location>
        <begin position="129"/>
        <end position="147"/>
    </location>
</feature>
<evidence type="ECO:0000313" key="14">
    <source>
        <dbReference type="Proteomes" id="UP000011518"/>
    </source>
</evidence>
<reference evidence="14" key="1">
    <citation type="submission" date="2012-07" db="EMBL/GenBank/DDBJ databases">
        <title>Genome of the Chinese tree shrew, a rising model animal genetically related to primates.</title>
        <authorList>
            <person name="Zhang G."/>
            <person name="Fan Y."/>
            <person name="Yao Y."/>
            <person name="Huang Z."/>
        </authorList>
    </citation>
    <scope>NUCLEOTIDE SEQUENCE [LARGE SCALE GENOMIC DNA]</scope>
</reference>
<keyword evidence="5 11" id="KW-0812">Transmembrane</keyword>
<dbReference type="SUPFAM" id="SSF90123">
    <property type="entry name" value="ABC transporter transmembrane region"/>
    <property type="match status" value="1"/>
</dbReference>
<keyword evidence="9 11" id="KW-0472">Membrane</keyword>
<evidence type="ECO:0000256" key="5">
    <source>
        <dbReference type="ARBA" id="ARBA00022692"/>
    </source>
</evidence>